<protein>
    <submittedName>
        <fullName evidence="1">Uncharacterized protein</fullName>
    </submittedName>
</protein>
<reference evidence="1" key="1">
    <citation type="journal article" date="2014" name="Front. Microbiol.">
        <title>High frequency of phylogenetically diverse reductive dehalogenase-homologous genes in deep subseafloor sedimentary metagenomes.</title>
        <authorList>
            <person name="Kawai M."/>
            <person name="Futagami T."/>
            <person name="Toyoda A."/>
            <person name="Takaki Y."/>
            <person name="Nishi S."/>
            <person name="Hori S."/>
            <person name="Arai W."/>
            <person name="Tsubouchi T."/>
            <person name="Morono Y."/>
            <person name="Uchiyama I."/>
            <person name="Ito T."/>
            <person name="Fujiyama A."/>
            <person name="Inagaki F."/>
            <person name="Takami H."/>
        </authorList>
    </citation>
    <scope>NUCLEOTIDE SEQUENCE</scope>
    <source>
        <strain evidence="1">Expedition CK06-06</strain>
    </source>
</reference>
<proteinExistence type="predicted"/>
<sequence>MGRGIAREFRDRFPGVLGDIGYLIEGRIYINPYYGLLTYRTDGQKFGLFQVKRWWHEKASISIIERSTYELLALAEANEDWRIDINYPAIGNGERTIEEIEPI</sequence>
<dbReference type="AlphaFoldDB" id="X1G888"/>
<dbReference type="Gene3D" id="3.40.220.10">
    <property type="entry name" value="Leucine Aminopeptidase, subunit E, domain 1"/>
    <property type="match status" value="1"/>
</dbReference>
<comment type="caution">
    <text evidence="1">The sequence shown here is derived from an EMBL/GenBank/DDBJ whole genome shotgun (WGS) entry which is preliminary data.</text>
</comment>
<dbReference type="SUPFAM" id="SSF52949">
    <property type="entry name" value="Macro domain-like"/>
    <property type="match status" value="1"/>
</dbReference>
<feature type="non-terminal residue" evidence="1">
    <location>
        <position position="103"/>
    </location>
</feature>
<name>X1G888_9ZZZZ</name>
<accession>X1G888</accession>
<gene>
    <name evidence="1" type="ORF">S03H2_18745</name>
</gene>
<dbReference type="EMBL" id="BARU01009743">
    <property type="protein sequence ID" value="GAH41020.1"/>
    <property type="molecule type" value="Genomic_DNA"/>
</dbReference>
<evidence type="ECO:0000313" key="1">
    <source>
        <dbReference type="EMBL" id="GAH41020.1"/>
    </source>
</evidence>
<dbReference type="InterPro" id="IPR043472">
    <property type="entry name" value="Macro_dom-like"/>
</dbReference>
<organism evidence="1">
    <name type="scientific">marine sediment metagenome</name>
    <dbReference type="NCBI Taxonomy" id="412755"/>
    <lineage>
        <taxon>unclassified sequences</taxon>
        <taxon>metagenomes</taxon>
        <taxon>ecological metagenomes</taxon>
    </lineage>
</organism>